<name>A0AAV6V7N3_9ARAC</name>
<dbReference type="Pfam" id="PF03188">
    <property type="entry name" value="Cytochrom_B561"/>
    <property type="match status" value="1"/>
</dbReference>
<comment type="subcellular location">
    <subcellularLocation>
        <location evidence="2">Membrane</location>
        <topology evidence="2">Multi-pass membrane protein</topology>
    </subcellularLocation>
</comment>
<dbReference type="EMBL" id="JAFNEN010000137">
    <property type="protein sequence ID" value="KAG8192619.1"/>
    <property type="molecule type" value="Genomic_DNA"/>
</dbReference>
<dbReference type="FunFam" id="1.20.120.1770:FF:000001">
    <property type="entry name" value="Cytochrome b reductase 1"/>
    <property type="match status" value="1"/>
</dbReference>
<evidence type="ECO:0000256" key="8">
    <source>
        <dbReference type="ARBA" id="ARBA00022989"/>
    </source>
</evidence>
<keyword evidence="14" id="KW-1185">Reference proteome</keyword>
<evidence type="ECO:0000313" key="14">
    <source>
        <dbReference type="Proteomes" id="UP000827092"/>
    </source>
</evidence>
<evidence type="ECO:0000256" key="1">
    <source>
        <dbReference type="ARBA" id="ARBA00001970"/>
    </source>
</evidence>
<sequence length="256" mass="27819">MGTKKHESSSSSEGGAPLAARCGFGWLAFVAELLLAGSLALVLFWVFHYHGGVAWSGDGSRQMNLHYVLMIAGFIFMNGHSMLVYRTFPCFRKPYLKAIHALLFVGAIACVCCGMWAAIDAHNDGPAPVHFYSMHAWIGLVACGLFGLQFLFGGFAFVVLLCCDVATAKFRAALLPTHVTVGLATFTVAAIACLTGLMQSARYRLSGKDGKPDYKDLEEQGIIVNTLGMCVVALCIVIPYIIRNSNYRRYTTLTIN</sequence>
<evidence type="ECO:0000256" key="7">
    <source>
        <dbReference type="ARBA" id="ARBA00022982"/>
    </source>
</evidence>
<keyword evidence="3" id="KW-0813">Transport</keyword>
<evidence type="ECO:0000256" key="6">
    <source>
        <dbReference type="ARBA" id="ARBA00022723"/>
    </source>
</evidence>
<dbReference type="Proteomes" id="UP000827092">
    <property type="component" value="Unassembled WGS sequence"/>
</dbReference>
<keyword evidence="5 11" id="KW-0812">Transmembrane</keyword>
<feature type="transmembrane region" description="Helical" evidence="11">
    <location>
        <begin position="67"/>
        <end position="86"/>
    </location>
</feature>
<dbReference type="GO" id="GO:0016020">
    <property type="term" value="C:membrane"/>
    <property type="evidence" value="ECO:0007669"/>
    <property type="project" value="UniProtKB-SubCell"/>
</dbReference>
<gene>
    <name evidence="13" type="ORF">JTE90_017184</name>
</gene>
<evidence type="ECO:0000256" key="9">
    <source>
        <dbReference type="ARBA" id="ARBA00023004"/>
    </source>
</evidence>
<dbReference type="PROSITE" id="PS50939">
    <property type="entry name" value="CYTOCHROME_B561"/>
    <property type="match status" value="1"/>
</dbReference>
<feature type="transmembrane region" description="Helical" evidence="11">
    <location>
        <begin position="137"/>
        <end position="163"/>
    </location>
</feature>
<feature type="transmembrane region" description="Helical" evidence="11">
    <location>
        <begin position="24"/>
        <end position="47"/>
    </location>
</feature>
<feature type="transmembrane region" description="Helical" evidence="11">
    <location>
        <begin position="98"/>
        <end position="117"/>
    </location>
</feature>
<dbReference type="GO" id="GO:0046872">
    <property type="term" value="F:metal ion binding"/>
    <property type="evidence" value="ECO:0007669"/>
    <property type="project" value="UniProtKB-KW"/>
</dbReference>
<comment type="caution">
    <text evidence="13">The sequence shown here is derived from an EMBL/GenBank/DDBJ whole genome shotgun (WGS) entry which is preliminary data.</text>
</comment>
<accession>A0AAV6V7N3</accession>
<dbReference type="GO" id="GO:0016491">
    <property type="term" value="F:oxidoreductase activity"/>
    <property type="evidence" value="ECO:0007669"/>
    <property type="project" value="InterPro"/>
</dbReference>
<feature type="domain" description="Cytochrome b561" evidence="12">
    <location>
        <begin position="30"/>
        <end position="243"/>
    </location>
</feature>
<evidence type="ECO:0000256" key="4">
    <source>
        <dbReference type="ARBA" id="ARBA00022617"/>
    </source>
</evidence>
<keyword evidence="7" id="KW-0249">Electron transport</keyword>
<evidence type="ECO:0000256" key="3">
    <source>
        <dbReference type="ARBA" id="ARBA00022448"/>
    </source>
</evidence>
<protein>
    <recommendedName>
        <fullName evidence="12">Cytochrome b561 domain-containing protein</fullName>
    </recommendedName>
</protein>
<dbReference type="SMART" id="SM00665">
    <property type="entry name" value="B561"/>
    <property type="match status" value="1"/>
</dbReference>
<evidence type="ECO:0000256" key="11">
    <source>
        <dbReference type="SAM" id="Phobius"/>
    </source>
</evidence>
<reference evidence="13 14" key="1">
    <citation type="journal article" date="2022" name="Nat. Ecol. Evol.">
        <title>A masculinizing supergene underlies an exaggerated male reproductive morph in a spider.</title>
        <authorList>
            <person name="Hendrickx F."/>
            <person name="De Corte Z."/>
            <person name="Sonet G."/>
            <person name="Van Belleghem S.M."/>
            <person name="Kostlbacher S."/>
            <person name="Vangestel C."/>
        </authorList>
    </citation>
    <scope>NUCLEOTIDE SEQUENCE [LARGE SCALE GENOMIC DNA]</scope>
    <source>
        <strain evidence="13">W744_W776</strain>
    </source>
</reference>
<keyword evidence="8 11" id="KW-1133">Transmembrane helix</keyword>
<feature type="transmembrane region" description="Helical" evidence="11">
    <location>
        <begin position="221"/>
        <end position="242"/>
    </location>
</feature>
<keyword evidence="4" id="KW-0349">Heme</keyword>
<dbReference type="InterPro" id="IPR043205">
    <property type="entry name" value="CYB561/CYBRD1-like"/>
</dbReference>
<evidence type="ECO:0000256" key="2">
    <source>
        <dbReference type="ARBA" id="ARBA00004141"/>
    </source>
</evidence>
<proteinExistence type="predicted"/>
<evidence type="ECO:0000256" key="5">
    <source>
        <dbReference type="ARBA" id="ARBA00022692"/>
    </source>
</evidence>
<organism evidence="13 14">
    <name type="scientific">Oedothorax gibbosus</name>
    <dbReference type="NCBI Taxonomy" id="931172"/>
    <lineage>
        <taxon>Eukaryota</taxon>
        <taxon>Metazoa</taxon>
        <taxon>Ecdysozoa</taxon>
        <taxon>Arthropoda</taxon>
        <taxon>Chelicerata</taxon>
        <taxon>Arachnida</taxon>
        <taxon>Araneae</taxon>
        <taxon>Araneomorphae</taxon>
        <taxon>Entelegynae</taxon>
        <taxon>Araneoidea</taxon>
        <taxon>Linyphiidae</taxon>
        <taxon>Erigoninae</taxon>
        <taxon>Oedothorax</taxon>
    </lineage>
</organism>
<dbReference type="InterPro" id="IPR006593">
    <property type="entry name" value="Cyt_b561/ferric_Rdtase_TM"/>
</dbReference>
<keyword evidence="9" id="KW-0408">Iron</keyword>
<comment type="cofactor">
    <cofactor evidence="1">
        <name>heme b</name>
        <dbReference type="ChEBI" id="CHEBI:60344"/>
    </cofactor>
</comment>
<keyword evidence="6" id="KW-0479">Metal-binding</keyword>
<dbReference type="Gene3D" id="1.20.120.1770">
    <property type="match status" value="1"/>
</dbReference>
<evidence type="ECO:0000313" key="13">
    <source>
        <dbReference type="EMBL" id="KAG8192619.1"/>
    </source>
</evidence>
<evidence type="ECO:0000259" key="12">
    <source>
        <dbReference type="PROSITE" id="PS50939"/>
    </source>
</evidence>
<dbReference type="PANTHER" id="PTHR10106">
    <property type="entry name" value="CYTOCHROME B561-RELATED"/>
    <property type="match status" value="1"/>
</dbReference>
<dbReference type="PANTHER" id="PTHR10106:SF24">
    <property type="entry name" value="NO EXTENDED MEMORY, ISOFORM A"/>
    <property type="match status" value="1"/>
</dbReference>
<feature type="transmembrane region" description="Helical" evidence="11">
    <location>
        <begin position="175"/>
        <end position="201"/>
    </location>
</feature>
<keyword evidence="10 11" id="KW-0472">Membrane</keyword>
<evidence type="ECO:0000256" key="10">
    <source>
        <dbReference type="ARBA" id="ARBA00023136"/>
    </source>
</evidence>
<dbReference type="AlphaFoldDB" id="A0AAV6V7N3"/>